<comment type="caution">
    <text evidence="2">The sequence shown here is derived from an EMBL/GenBank/DDBJ whole genome shotgun (WGS) entry which is preliminary data.</text>
</comment>
<keyword evidence="2" id="KW-0378">Hydrolase</keyword>
<dbReference type="AlphaFoldDB" id="A0A495QIA6"/>
<organism evidence="2 3">
    <name type="scientific">Actinomadura pelletieri DSM 43383</name>
    <dbReference type="NCBI Taxonomy" id="1120940"/>
    <lineage>
        <taxon>Bacteria</taxon>
        <taxon>Bacillati</taxon>
        <taxon>Actinomycetota</taxon>
        <taxon>Actinomycetes</taxon>
        <taxon>Streptosporangiales</taxon>
        <taxon>Thermomonosporaceae</taxon>
        <taxon>Actinomadura</taxon>
    </lineage>
</organism>
<protein>
    <submittedName>
        <fullName evidence="2">Glyoxylase-like metal-dependent hydrolase (Beta-lactamase superfamily II)</fullName>
    </submittedName>
</protein>
<feature type="domain" description="Metallo-beta-lactamase" evidence="1">
    <location>
        <begin position="37"/>
        <end position="223"/>
    </location>
</feature>
<dbReference type="InterPro" id="IPR036866">
    <property type="entry name" value="RibonucZ/Hydroxyglut_hydro"/>
</dbReference>
<dbReference type="Gene3D" id="3.60.15.10">
    <property type="entry name" value="Ribonuclease Z/Hydroxyacylglutathione hydrolase-like"/>
    <property type="match status" value="1"/>
</dbReference>
<keyword evidence="3" id="KW-1185">Reference proteome</keyword>
<dbReference type="GO" id="GO:0016787">
    <property type="term" value="F:hydrolase activity"/>
    <property type="evidence" value="ECO:0007669"/>
    <property type="project" value="UniProtKB-KW"/>
</dbReference>
<dbReference type="PANTHER" id="PTHR46233:SF4">
    <property type="entry name" value="METALLO-BETA-LACTAMASE DOMAIN-CONTAINING PROTEIN"/>
    <property type="match status" value="1"/>
</dbReference>
<dbReference type="InterPro" id="IPR051453">
    <property type="entry name" value="MBL_Glyoxalase_II"/>
</dbReference>
<dbReference type="Pfam" id="PF00753">
    <property type="entry name" value="Lactamase_B"/>
    <property type="match status" value="1"/>
</dbReference>
<dbReference type="EMBL" id="RBWU01000005">
    <property type="protein sequence ID" value="RKS71861.1"/>
    <property type="molecule type" value="Genomic_DNA"/>
</dbReference>
<reference evidence="2 3" key="1">
    <citation type="submission" date="2018-10" db="EMBL/GenBank/DDBJ databases">
        <title>Genomic Encyclopedia of Archaeal and Bacterial Type Strains, Phase II (KMG-II): from individual species to whole genera.</title>
        <authorList>
            <person name="Goeker M."/>
        </authorList>
    </citation>
    <scope>NUCLEOTIDE SEQUENCE [LARGE SCALE GENOMIC DNA]</scope>
    <source>
        <strain evidence="2 3">DSM 43383</strain>
    </source>
</reference>
<name>A0A495QIA6_9ACTN</name>
<dbReference type="SMART" id="SM00849">
    <property type="entry name" value="Lactamase_B"/>
    <property type="match status" value="1"/>
</dbReference>
<gene>
    <name evidence="2" type="ORF">BZB76_4671</name>
</gene>
<dbReference type="SUPFAM" id="SSF56281">
    <property type="entry name" value="Metallo-hydrolase/oxidoreductase"/>
    <property type="match status" value="1"/>
</dbReference>
<dbReference type="InterPro" id="IPR001279">
    <property type="entry name" value="Metallo-B-lactamas"/>
</dbReference>
<evidence type="ECO:0000313" key="2">
    <source>
        <dbReference type="EMBL" id="RKS71861.1"/>
    </source>
</evidence>
<dbReference type="Proteomes" id="UP000274601">
    <property type="component" value="Unassembled WGS sequence"/>
</dbReference>
<dbReference type="CDD" id="cd06262">
    <property type="entry name" value="metallo-hydrolase-like_MBL-fold"/>
    <property type="match status" value="1"/>
</dbReference>
<proteinExistence type="predicted"/>
<sequence>MPSSGANHGRVRGVDARIEQVVTSGTLTLDDTEYDVENNTYIVGDDDEVIVIDPANDAEAVLKEVGDREVMAVLLTDGNEHRLSVVLEVAAGGEEDEENWAPIALHRADRLLWRDYFGRLAKEEEDEDDAKALRALEPDIWLEDGGVFEIADAQLEIVHTPGHTPGSVCVISEQLGTLFSGDTLHRGRPGSVGGVYEDLRKQLNSIGALLTPLPKDLQVLPAQGEETTVGDEDARWESWGELAQEDD</sequence>
<accession>A0A495QIA6</accession>
<dbReference type="PANTHER" id="PTHR46233">
    <property type="entry name" value="HYDROXYACYLGLUTATHIONE HYDROLASE GLOC"/>
    <property type="match status" value="1"/>
</dbReference>
<evidence type="ECO:0000313" key="3">
    <source>
        <dbReference type="Proteomes" id="UP000274601"/>
    </source>
</evidence>
<evidence type="ECO:0000259" key="1">
    <source>
        <dbReference type="SMART" id="SM00849"/>
    </source>
</evidence>